<keyword evidence="4" id="KW-1185">Reference proteome</keyword>
<feature type="domain" description="F5/8 type C" evidence="2">
    <location>
        <begin position="894"/>
        <end position="1046"/>
    </location>
</feature>
<proteinExistence type="predicted"/>
<accession>A0ABY5L3D8</accession>
<dbReference type="Proteomes" id="UP001316189">
    <property type="component" value="Chromosome"/>
</dbReference>
<gene>
    <name evidence="3" type="ORF">NP064_03970</name>
</gene>
<dbReference type="RefSeq" id="WP_227567810.1">
    <property type="nucleotide sequence ID" value="NZ_CP101988.1"/>
</dbReference>
<dbReference type="InterPro" id="IPR008979">
    <property type="entry name" value="Galactose-bd-like_sf"/>
</dbReference>
<dbReference type="Gene3D" id="2.60.120.260">
    <property type="entry name" value="Galactose-binding domain-like"/>
    <property type="match status" value="1"/>
</dbReference>
<evidence type="ECO:0000259" key="2">
    <source>
        <dbReference type="PROSITE" id="PS50022"/>
    </source>
</evidence>
<dbReference type="Pfam" id="PF22633">
    <property type="entry name" value="F5_F8_type_C_2"/>
    <property type="match status" value="1"/>
</dbReference>
<dbReference type="InterPro" id="IPR017853">
    <property type="entry name" value="GH"/>
</dbReference>
<protein>
    <submittedName>
        <fullName evidence="3">Discoidin domain-containing protein</fullName>
    </submittedName>
</protein>
<sequence length="1077" mass="111118">MTAAPEREAGQDRDRRRRASAALVLVLALVGAGAWQLRGAAPITSPTTVAAPGQEAAPLCGVADVGRYSALAGTPSTDVVETVVDDLVGDGPPLSALAADGDELLALAGDDDGLAVTRIGPGGEARGRFAVPTPDGGRTPWTFAPVGDGVVITPTSRADQTAVVGHGRDGATLWTLALGSLGRGQVSAVVDWAAGVDGAAAAVAFADSPRLALVGADGTLVEPDGPEITGDAFFPQVDGTLVTRADDSEDRVVLSRWSAQGDLVREFAGPVEGRGNGGPAELERPTGVVVGPHGGLLVAGPRYRVVEVGDDGVWQRVALSEQGEAAAFAFAEQSPLVRSGDDFYFLSPGEDGDVSLSRVDGPGMDALLDSPVVHDLGHASSLDRLGFGAGLATDAPYDYFAPGEQPAVSLELDPWWGSVAADYEFRYRVTGDPWADPPIEAVSGSTALPEGGGSVDLDLPPARPGPYDVHAELVDTVTGEVRTATCLRYAVGGPGSTFDPAGLAEGADWGGPQPLRGVQIADQLGIGSYRLQLAFGDLVPDVSATPSAAALDLARLPGATRGDPFAEVAAAAALAADRDVRFYVQVGQGGDAEQQAVRDGTWGAWAGALAEAFAEGAPDVRLWAPWNEPNNTGFGDGGDYARDVLAPFAQGVKGAAPTARVIGGNALNLVVPWYQQLVDAGGCDSLDIVGIHPYTGFNRSWDEEGQGGPLGQVAGLHEVLEACPAAPPVWNTESGWWSDGPGNHWAQAHDVARTLLWQRALGVDEWTYFFSEGGWGEGGFSWSLLQVDAFVKPGALAMSTVTGLLEDRPPPSVVESGIPHTHVMRIGERPGGDDVLTAVWTDDLRTTVQATASQDATLTLTDVYGAVREQDAAAGQPVELAVSGSPVFVSASAAAEVTISATEPGGPDLLQGGRASASSSADDADPAAVLEPGGGVSPWRAGTRAADGSLDLSPWLQVDLPSPAVIDQVTVQSAGLRCCTSSLRDYTVSVQGVDGAWTEVGSRRGLFFERTSVVRFDPVEARAVRVQVPTTTERGVRVPRLNYSGQTAGLHPAWSPVVPETSWTASVVSLSAQGPAS</sequence>
<dbReference type="SUPFAM" id="SSF51445">
    <property type="entry name" value="(Trans)glycosidases"/>
    <property type="match status" value="1"/>
</dbReference>
<dbReference type="PROSITE" id="PS50022">
    <property type="entry name" value="FA58C_3"/>
    <property type="match status" value="1"/>
</dbReference>
<dbReference type="InterPro" id="IPR000421">
    <property type="entry name" value="FA58C"/>
</dbReference>
<dbReference type="Gene3D" id="3.20.20.80">
    <property type="entry name" value="Glycosidases"/>
    <property type="match status" value="1"/>
</dbReference>
<evidence type="ECO:0000313" key="4">
    <source>
        <dbReference type="Proteomes" id="UP001316189"/>
    </source>
</evidence>
<evidence type="ECO:0000256" key="1">
    <source>
        <dbReference type="SAM" id="MobiDB-lite"/>
    </source>
</evidence>
<name>A0ABY5L3D8_9CELL</name>
<organism evidence="3 4">
    <name type="scientific">Cellulomonas chengniuliangii</name>
    <dbReference type="NCBI Taxonomy" id="2968084"/>
    <lineage>
        <taxon>Bacteria</taxon>
        <taxon>Bacillati</taxon>
        <taxon>Actinomycetota</taxon>
        <taxon>Actinomycetes</taxon>
        <taxon>Micrococcales</taxon>
        <taxon>Cellulomonadaceae</taxon>
        <taxon>Cellulomonas</taxon>
    </lineage>
</organism>
<evidence type="ECO:0000313" key="3">
    <source>
        <dbReference type="EMBL" id="UUI76072.1"/>
    </source>
</evidence>
<dbReference type="EMBL" id="CP101988">
    <property type="protein sequence ID" value="UUI76072.1"/>
    <property type="molecule type" value="Genomic_DNA"/>
</dbReference>
<dbReference type="SUPFAM" id="SSF49785">
    <property type="entry name" value="Galactose-binding domain-like"/>
    <property type="match status" value="1"/>
</dbReference>
<dbReference type="SUPFAM" id="SSF63829">
    <property type="entry name" value="Calcium-dependent phosphotriesterase"/>
    <property type="match status" value="1"/>
</dbReference>
<feature type="region of interest" description="Disordered" evidence="1">
    <location>
        <begin position="902"/>
        <end position="942"/>
    </location>
</feature>
<reference evidence="3 4" key="1">
    <citation type="submission" date="2022-07" db="EMBL/GenBank/DDBJ databases">
        <title>Novel species in genus cellulomonas.</title>
        <authorList>
            <person name="Ye L."/>
        </authorList>
    </citation>
    <scope>NUCLEOTIDE SEQUENCE [LARGE SCALE GENOMIC DNA]</scope>
    <source>
        <strain evidence="4">zg-Y338</strain>
    </source>
</reference>